<name>A4RZW5_OSTLU</name>
<dbReference type="HOGENOM" id="CLU_1492752_0_0_1"/>
<reference evidence="2 3" key="1">
    <citation type="journal article" date="2007" name="Proc. Natl. Acad. Sci. U.S.A.">
        <title>The tiny eukaryote Ostreococcus provides genomic insights into the paradox of plankton speciation.</title>
        <authorList>
            <person name="Palenik B."/>
            <person name="Grimwood J."/>
            <person name="Aerts A."/>
            <person name="Rouze P."/>
            <person name="Salamov A."/>
            <person name="Putnam N."/>
            <person name="Dupont C."/>
            <person name="Jorgensen R."/>
            <person name="Derelle E."/>
            <person name="Rombauts S."/>
            <person name="Zhou K."/>
            <person name="Otillar R."/>
            <person name="Merchant S.S."/>
            <person name="Podell S."/>
            <person name="Gaasterland T."/>
            <person name="Napoli C."/>
            <person name="Gendler K."/>
            <person name="Manuell A."/>
            <person name="Tai V."/>
            <person name="Vallon O."/>
            <person name="Piganeau G."/>
            <person name="Jancek S."/>
            <person name="Heijde M."/>
            <person name="Jabbari K."/>
            <person name="Bowler C."/>
            <person name="Lohr M."/>
            <person name="Robbens S."/>
            <person name="Werner G."/>
            <person name="Dubchak I."/>
            <person name="Pazour G.J."/>
            <person name="Ren Q."/>
            <person name="Paulsen I."/>
            <person name="Delwiche C."/>
            <person name="Schmutz J."/>
            <person name="Rokhsar D."/>
            <person name="Van de Peer Y."/>
            <person name="Moreau H."/>
            <person name="Grigoriev I.V."/>
        </authorList>
    </citation>
    <scope>NUCLEOTIDE SEQUENCE [LARGE SCALE GENOMIC DNA]</scope>
    <source>
        <strain evidence="2 3">CCE9901</strain>
    </source>
</reference>
<dbReference type="OMA" id="MXRTSSP"/>
<evidence type="ECO:0000313" key="3">
    <source>
        <dbReference type="Proteomes" id="UP000001568"/>
    </source>
</evidence>
<evidence type="ECO:0000259" key="1">
    <source>
        <dbReference type="Pfam" id="PF12348"/>
    </source>
</evidence>
<dbReference type="RefSeq" id="XP_001418870.1">
    <property type="nucleotide sequence ID" value="XM_001418833.1"/>
</dbReference>
<sequence>LRPFIIGVTSCLESLRSSISKAALSLIKTLAVHLKGKINGELGCVFPSVLKRASESSFLSAEADEVLHVLIEAAAPHAVIRTLSQHVSARRLQAKIAFALTYCVERNAECASVFRGRAGRTALDLTLATLDVCIRGGHPDARLYAKRCLSCLIDVLGSDGLEKPMRAYPDLFAFEESGNASVY</sequence>
<evidence type="ECO:0000313" key="2">
    <source>
        <dbReference type="EMBL" id="ABO97163.1"/>
    </source>
</evidence>
<feature type="domain" description="CLASP N-terminal" evidence="1">
    <location>
        <begin position="2"/>
        <end position="153"/>
    </location>
</feature>
<keyword evidence="3" id="KW-1185">Reference proteome</keyword>
<dbReference type="Gene3D" id="1.25.10.10">
    <property type="entry name" value="Leucine-rich Repeat Variant"/>
    <property type="match status" value="1"/>
</dbReference>
<dbReference type="AlphaFoldDB" id="A4RZW5"/>
<dbReference type="Pfam" id="PF12348">
    <property type="entry name" value="CLASP_N"/>
    <property type="match status" value="1"/>
</dbReference>
<dbReference type="InterPro" id="IPR011989">
    <property type="entry name" value="ARM-like"/>
</dbReference>
<accession>A4RZW5</accession>
<dbReference type="GeneID" id="5002661"/>
<feature type="non-terminal residue" evidence="2">
    <location>
        <position position="1"/>
    </location>
</feature>
<dbReference type="KEGG" id="olu:OSTLU_92998"/>
<gene>
    <name evidence="2" type="ORF">OSTLU_92998</name>
</gene>
<organism evidence="2 3">
    <name type="scientific">Ostreococcus lucimarinus (strain CCE9901)</name>
    <dbReference type="NCBI Taxonomy" id="436017"/>
    <lineage>
        <taxon>Eukaryota</taxon>
        <taxon>Viridiplantae</taxon>
        <taxon>Chlorophyta</taxon>
        <taxon>Mamiellophyceae</taxon>
        <taxon>Mamiellales</taxon>
        <taxon>Bathycoccaceae</taxon>
        <taxon>Ostreococcus</taxon>
    </lineage>
</organism>
<protein>
    <recommendedName>
        <fullName evidence="1">CLASP N-terminal domain-containing protein</fullName>
    </recommendedName>
</protein>
<dbReference type="EMBL" id="CP000587">
    <property type="protein sequence ID" value="ABO97163.1"/>
    <property type="molecule type" value="Genomic_DNA"/>
</dbReference>
<proteinExistence type="predicted"/>
<dbReference type="Proteomes" id="UP000001568">
    <property type="component" value="Chromosome 7"/>
</dbReference>
<dbReference type="OrthoDB" id="10456668at2759"/>
<dbReference type="InterPro" id="IPR024395">
    <property type="entry name" value="CLASP_N_dom"/>
</dbReference>